<proteinExistence type="predicted"/>
<evidence type="ECO:0000313" key="1">
    <source>
        <dbReference type="EMBL" id="MBT9811580.1"/>
    </source>
</evidence>
<dbReference type="RefSeq" id="WP_166436586.1">
    <property type="nucleotide sequence ID" value="NZ_CABJDD010000004.1"/>
</dbReference>
<dbReference type="Proteomes" id="UP000708338">
    <property type="component" value="Unassembled WGS sequence"/>
</dbReference>
<accession>A0AA41FHM2</accession>
<organism evidence="1 2">
    <name type="scientific">Enterocloster citroniae</name>
    <dbReference type="NCBI Taxonomy" id="358743"/>
    <lineage>
        <taxon>Bacteria</taxon>
        <taxon>Bacillati</taxon>
        <taxon>Bacillota</taxon>
        <taxon>Clostridia</taxon>
        <taxon>Lachnospirales</taxon>
        <taxon>Lachnospiraceae</taxon>
        <taxon>Enterocloster</taxon>
    </lineage>
</organism>
<reference evidence="1" key="1">
    <citation type="journal article" date="2021" name="Gut Microbes">
        <title>A synthetic consortium of 100 gut commensals modulates the composition and function in a colon model of the microbiome of elderly subjects.</title>
        <authorList>
            <person name="Perez M."/>
            <person name="Ntemiri A."/>
            <person name="Tan H."/>
            <person name="Harris H.M.B."/>
            <person name="Roager H.M."/>
            <person name="Ribiere C."/>
            <person name="O'Toole P.W."/>
        </authorList>
    </citation>
    <scope>NUCLEOTIDE SEQUENCE</scope>
    <source>
        <strain evidence="1">MCC335</strain>
    </source>
</reference>
<name>A0AA41FHM2_9FIRM</name>
<evidence type="ECO:0000313" key="2">
    <source>
        <dbReference type="Proteomes" id="UP000708338"/>
    </source>
</evidence>
<comment type="caution">
    <text evidence="1">The sequence shown here is derived from an EMBL/GenBank/DDBJ whole genome shotgun (WGS) entry which is preliminary data.</text>
</comment>
<dbReference type="EMBL" id="WQPS01000029">
    <property type="protein sequence ID" value="MBT9811580.1"/>
    <property type="molecule type" value="Genomic_DNA"/>
</dbReference>
<gene>
    <name evidence="1" type="ORF">GPL26_18340</name>
</gene>
<sequence>MNLNRHRNLRGELKVPVFCFRGRYDIIEKAILFIKRTFAVIEMMEDLPGLEMPMNI</sequence>
<dbReference type="AlphaFoldDB" id="A0AA41FHM2"/>
<protein>
    <submittedName>
        <fullName evidence="1">Uncharacterized protein</fullName>
    </submittedName>
</protein>